<keyword evidence="10" id="KW-1185">Reference proteome</keyword>
<dbReference type="Proteomes" id="UP000002770">
    <property type="component" value="Unassembled WGS sequence"/>
</dbReference>
<dbReference type="NCBIfam" id="NF007621">
    <property type="entry name" value="PRK10276.1"/>
    <property type="match status" value="1"/>
</dbReference>
<dbReference type="GO" id="GO:0009432">
    <property type="term" value="P:SOS response"/>
    <property type="evidence" value="ECO:0007669"/>
    <property type="project" value="UniProtKB-KW"/>
</dbReference>
<dbReference type="EMBL" id="JH413829">
    <property type="protein sequence ID" value="EHL30553.1"/>
    <property type="molecule type" value="Genomic_DNA"/>
</dbReference>
<dbReference type="InterPro" id="IPR015927">
    <property type="entry name" value="Peptidase_S24_S26A/B/C"/>
</dbReference>
<organism evidence="9 10">
    <name type="scientific">Legionella drancourtii LLAP12</name>
    <dbReference type="NCBI Taxonomy" id="658187"/>
    <lineage>
        <taxon>Bacteria</taxon>
        <taxon>Pseudomonadati</taxon>
        <taxon>Pseudomonadota</taxon>
        <taxon>Gammaproteobacteria</taxon>
        <taxon>Legionellales</taxon>
        <taxon>Legionellaceae</taxon>
        <taxon>Legionella</taxon>
    </lineage>
</organism>
<evidence type="ECO:0000256" key="5">
    <source>
        <dbReference type="ARBA" id="ARBA00023204"/>
    </source>
</evidence>
<dbReference type="AlphaFoldDB" id="G9EQF8"/>
<name>G9EQF8_9GAMM</name>
<dbReference type="Gene3D" id="2.10.109.10">
    <property type="entry name" value="Umud Fragment, subunit A"/>
    <property type="match status" value="1"/>
</dbReference>
<dbReference type="GO" id="GO:0016787">
    <property type="term" value="F:hydrolase activity"/>
    <property type="evidence" value="ECO:0007669"/>
    <property type="project" value="UniProtKB-KW"/>
</dbReference>
<comment type="similarity">
    <text evidence="1 7">Belongs to the peptidase S24 family.</text>
</comment>
<keyword evidence="2" id="KW-0227">DNA damage</keyword>
<keyword evidence="3 7" id="KW-0378">Hydrolase</keyword>
<evidence type="ECO:0000313" key="9">
    <source>
        <dbReference type="EMBL" id="EHL30553.1"/>
    </source>
</evidence>
<dbReference type="PANTHER" id="PTHR33516">
    <property type="entry name" value="LEXA REPRESSOR"/>
    <property type="match status" value="1"/>
</dbReference>
<evidence type="ECO:0000256" key="2">
    <source>
        <dbReference type="ARBA" id="ARBA00022763"/>
    </source>
</evidence>
<evidence type="ECO:0000256" key="4">
    <source>
        <dbReference type="ARBA" id="ARBA00022813"/>
    </source>
</evidence>
<evidence type="ECO:0000256" key="7">
    <source>
        <dbReference type="RuleBase" id="RU003991"/>
    </source>
</evidence>
<accession>G9EQF8</accession>
<keyword evidence="4 7" id="KW-0068">Autocatalytic cleavage</keyword>
<dbReference type="MEROPS" id="S24.003"/>
<dbReference type="eggNOG" id="COG1974">
    <property type="taxonomic scope" value="Bacteria"/>
</dbReference>
<reference evidence="9 10" key="1">
    <citation type="journal article" date="2011" name="BMC Genomics">
        <title>Insight into cross-talk between intra-amoebal pathogens.</title>
        <authorList>
            <person name="Gimenez G."/>
            <person name="Bertelli C."/>
            <person name="Moliner C."/>
            <person name="Robert C."/>
            <person name="Raoult D."/>
            <person name="Fournier P.E."/>
            <person name="Greub G."/>
        </authorList>
    </citation>
    <scope>NUCLEOTIDE SEQUENCE [LARGE SCALE GENOMIC DNA]</scope>
    <source>
        <strain evidence="9 10">LLAP12</strain>
    </source>
</reference>
<keyword evidence="5" id="KW-0234">DNA repair</keyword>
<dbReference type="GO" id="GO:0006355">
    <property type="term" value="P:regulation of DNA-templated transcription"/>
    <property type="evidence" value="ECO:0007669"/>
    <property type="project" value="InterPro"/>
</dbReference>
<dbReference type="InParanoid" id="G9EQF8"/>
<dbReference type="InterPro" id="IPR006197">
    <property type="entry name" value="Peptidase_S24_LexA"/>
</dbReference>
<evidence type="ECO:0000256" key="1">
    <source>
        <dbReference type="ARBA" id="ARBA00007484"/>
    </source>
</evidence>
<sequence length="103" mass="11212">MDLNQALIRHPSATFILIAAGESMIDAGIHPGDKLIVDRSVEAVDGKIVIAALEGELTVKRLSRKANRVQLLPANPKFKSIDITEDSEMVIWGVVMNIIHTPS</sequence>
<dbReference type="HOGENOM" id="CLU_066192_0_6_6"/>
<evidence type="ECO:0000256" key="3">
    <source>
        <dbReference type="ARBA" id="ARBA00022801"/>
    </source>
</evidence>
<dbReference type="InterPro" id="IPR050077">
    <property type="entry name" value="LexA_repressor"/>
</dbReference>
<dbReference type="PANTHER" id="PTHR33516:SF2">
    <property type="entry name" value="LEXA REPRESSOR-RELATED"/>
    <property type="match status" value="1"/>
</dbReference>
<dbReference type="STRING" id="658187.LDG_7505"/>
<dbReference type="InterPro" id="IPR036286">
    <property type="entry name" value="LexA/Signal_pep-like_sf"/>
</dbReference>
<dbReference type="GO" id="GO:0006281">
    <property type="term" value="P:DNA repair"/>
    <property type="evidence" value="ECO:0007669"/>
    <property type="project" value="UniProtKB-KW"/>
</dbReference>
<evidence type="ECO:0000313" key="10">
    <source>
        <dbReference type="Proteomes" id="UP000002770"/>
    </source>
</evidence>
<feature type="domain" description="Peptidase S24/S26A/S26B/S26C" evidence="8">
    <location>
        <begin position="2"/>
        <end position="96"/>
    </location>
</feature>
<dbReference type="Pfam" id="PF00717">
    <property type="entry name" value="Peptidase_S24"/>
    <property type="match status" value="1"/>
</dbReference>
<dbReference type="CDD" id="cd06529">
    <property type="entry name" value="S24_LexA-like"/>
    <property type="match status" value="1"/>
</dbReference>
<evidence type="ECO:0000256" key="6">
    <source>
        <dbReference type="ARBA" id="ARBA00023236"/>
    </source>
</evidence>
<gene>
    <name evidence="9" type="ORF">LDG_7505</name>
</gene>
<dbReference type="GO" id="GO:0003677">
    <property type="term" value="F:DNA binding"/>
    <property type="evidence" value="ECO:0007669"/>
    <property type="project" value="InterPro"/>
</dbReference>
<proteinExistence type="inferred from homology"/>
<evidence type="ECO:0000259" key="8">
    <source>
        <dbReference type="Pfam" id="PF00717"/>
    </source>
</evidence>
<keyword evidence="6" id="KW-0742">SOS response</keyword>
<dbReference type="InterPro" id="IPR039418">
    <property type="entry name" value="LexA-like"/>
</dbReference>
<dbReference type="SUPFAM" id="SSF51306">
    <property type="entry name" value="LexA/Signal peptidase"/>
    <property type="match status" value="1"/>
</dbReference>
<dbReference type="PRINTS" id="PR00726">
    <property type="entry name" value="LEXASERPTASE"/>
</dbReference>
<protein>
    <recommendedName>
        <fullName evidence="8">Peptidase S24/S26A/S26B/S26C domain-containing protein</fullName>
    </recommendedName>
</protein>